<reference evidence="1 2" key="1">
    <citation type="submission" date="2019-02" db="EMBL/GenBank/DDBJ databases">
        <title>Deep-cultivation of Planctomycetes and their phenomic and genomic characterization uncovers novel biology.</title>
        <authorList>
            <person name="Wiegand S."/>
            <person name="Jogler M."/>
            <person name="Boedeker C."/>
            <person name="Pinto D."/>
            <person name="Vollmers J."/>
            <person name="Rivas-Marin E."/>
            <person name="Kohn T."/>
            <person name="Peeters S.H."/>
            <person name="Heuer A."/>
            <person name="Rast P."/>
            <person name="Oberbeckmann S."/>
            <person name="Bunk B."/>
            <person name="Jeske O."/>
            <person name="Meyerdierks A."/>
            <person name="Storesund J.E."/>
            <person name="Kallscheuer N."/>
            <person name="Luecker S."/>
            <person name="Lage O.M."/>
            <person name="Pohl T."/>
            <person name="Merkel B.J."/>
            <person name="Hornburger P."/>
            <person name="Mueller R.-W."/>
            <person name="Bruemmer F."/>
            <person name="Labrenz M."/>
            <person name="Spormann A.M."/>
            <person name="Op den Camp H."/>
            <person name="Overmann J."/>
            <person name="Amann R."/>
            <person name="Jetten M.S.M."/>
            <person name="Mascher T."/>
            <person name="Medema M.H."/>
            <person name="Devos D.P."/>
            <person name="Kaster A.-K."/>
            <person name="Ovreas L."/>
            <person name="Rohde M."/>
            <person name="Galperin M.Y."/>
            <person name="Jogler C."/>
        </authorList>
    </citation>
    <scope>NUCLEOTIDE SEQUENCE [LARGE SCALE GENOMIC DNA]</scope>
    <source>
        <strain evidence="1 2">Pan153</strain>
    </source>
</reference>
<evidence type="ECO:0000313" key="1">
    <source>
        <dbReference type="EMBL" id="QDV17442.1"/>
    </source>
</evidence>
<dbReference type="EMBL" id="CP036317">
    <property type="protein sequence ID" value="QDV17442.1"/>
    <property type="molecule type" value="Genomic_DNA"/>
</dbReference>
<organism evidence="1 2">
    <name type="scientific">Gimesia panareensis</name>
    <dbReference type="NCBI Taxonomy" id="2527978"/>
    <lineage>
        <taxon>Bacteria</taxon>
        <taxon>Pseudomonadati</taxon>
        <taxon>Planctomycetota</taxon>
        <taxon>Planctomycetia</taxon>
        <taxon>Planctomycetales</taxon>
        <taxon>Planctomycetaceae</taxon>
        <taxon>Gimesia</taxon>
    </lineage>
</organism>
<dbReference type="AlphaFoldDB" id="A0A518FM66"/>
<dbReference type="Proteomes" id="UP000320839">
    <property type="component" value="Chromosome"/>
</dbReference>
<evidence type="ECO:0000313" key="2">
    <source>
        <dbReference type="Proteomes" id="UP000320839"/>
    </source>
</evidence>
<evidence type="ECO:0008006" key="3">
    <source>
        <dbReference type="Google" id="ProtNLM"/>
    </source>
</evidence>
<gene>
    <name evidence="1" type="ORF">Pan153_20940</name>
</gene>
<proteinExistence type="predicted"/>
<dbReference type="RefSeq" id="WP_197995049.1">
    <property type="nucleotide sequence ID" value="NZ_CP036317.1"/>
</dbReference>
<accession>A0A518FM66</accession>
<sequence length="611" mass="61672">MRILISLITITACSFISADLSIAWARGFGGGGFHGGGGGGFRGGGGGGFGGGGGGFRGGGGGGFGGGARSFGGGNFGGGRSFSGGNFGGGRNFSGGNLGGGRNFSGGNLGGGNLGGGNFNGSRFSNYGSRFDQPGRFNDKTGFDSNFMNSVRSGNGLNGNNLNRLNNGGFNRDNLNQLGGGRGLRNDGSLNMSNMNFNQRPTRQGLDNFLGLPSDAGHNAVTNSHPYVQDFTGRNTVNSSIANGSGSGNIYHGPNGGIAGEGSYTGPRGNTISGGGAVGPNGGRAAGGSISGNNGGSATGGRVVGPGGGSAAGGKVVGPNGGSAAGGRVVGPGGGSAAGGRVVGPNGGGAAGGVVRGPGGGATAGGIVHGPNGGYAAGFVHVPPSTRYYHGAVIRGGFYGWGMYYPGWYAAHPGVWYAAGWPAGYAWTVCTWSAMMNWFAWSNMQPVYYDYGNNVVYQDNSVYVNNQDVGTAEEYTQQASQLAQAGASADVNEQGKWMPLGVFALSPSGETKSNSVVELAVDKDGILRGNYTDTKTNKTQQVQGSVDKKTQRAAWTVGDDKNTVYDTGVYNLTKDEAPLLVHIGKDKTEQWLMVRLNQKDKDSNKEATSSN</sequence>
<name>A0A518FM66_9PLAN</name>
<protein>
    <recommendedName>
        <fullName evidence="3">Mu-protocadherin-putative cell-suface protein</fullName>
    </recommendedName>
</protein>